<evidence type="ECO:0000313" key="3">
    <source>
        <dbReference type="Proteomes" id="UP000681720"/>
    </source>
</evidence>
<dbReference type="GO" id="GO:0140359">
    <property type="term" value="F:ABC-type transporter activity"/>
    <property type="evidence" value="ECO:0007669"/>
    <property type="project" value="InterPro"/>
</dbReference>
<organism evidence="1 3">
    <name type="scientific">Rotaria magnacalcarata</name>
    <dbReference type="NCBI Taxonomy" id="392030"/>
    <lineage>
        <taxon>Eukaryota</taxon>
        <taxon>Metazoa</taxon>
        <taxon>Spiralia</taxon>
        <taxon>Gnathifera</taxon>
        <taxon>Rotifera</taxon>
        <taxon>Eurotatoria</taxon>
        <taxon>Bdelloidea</taxon>
        <taxon>Philodinida</taxon>
        <taxon>Philodinidae</taxon>
        <taxon>Rotaria</taxon>
    </lineage>
</organism>
<dbReference type="Gene3D" id="3.40.50.300">
    <property type="entry name" value="P-loop containing nucleotide triphosphate hydrolases"/>
    <property type="match status" value="1"/>
</dbReference>
<dbReference type="SUPFAM" id="SSF52540">
    <property type="entry name" value="P-loop containing nucleoside triphosphate hydrolases"/>
    <property type="match status" value="1"/>
</dbReference>
<comment type="caution">
    <text evidence="1">The sequence shown here is derived from an EMBL/GenBank/DDBJ whole genome shotgun (WGS) entry which is preliminary data.</text>
</comment>
<dbReference type="InterPro" id="IPR026082">
    <property type="entry name" value="ABCA"/>
</dbReference>
<name>A0A8S3H471_9BILA</name>
<sequence>PYNRRLIWMIIQKMKDIGKCVILTTHFLEEADILSDRIVIMSHGRLQASGTPDFLKQQTDYEYRLFIDKQDACNRDIIVQSVQQIIQTVDLERETSSELVFGIKRGSTQRIAELIRYLYEQRQQLAINGYGLSMATIEEVFL</sequence>
<dbReference type="GO" id="GO:0016020">
    <property type="term" value="C:membrane"/>
    <property type="evidence" value="ECO:0007669"/>
    <property type="project" value="InterPro"/>
</dbReference>
<feature type="non-terminal residue" evidence="1">
    <location>
        <position position="1"/>
    </location>
</feature>
<proteinExistence type="predicted"/>
<dbReference type="PANTHER" id="PTHR19229">
    <property type="entry name" value="ATP-BINDING CASSETTE TRANSPORTER SUBFAMILY A ABCA"/>
    <property type="match status" value="1"/>
</dbReference>
<feature type="non-terminal residue" evidence="1">
    <location>
        <position position="142"/>
    </location>
</feature>
<dbReference type="EMBL" id="CAJOBJ010327455">
    <property type="protein sequence ID" value="CAF5177430.1"/>
    <property type="molecule type" value="Genomic_DNA"/>
</dbReference>
<reference evidence="1" key="1">
    <citation type="submission" date="2021-02" db="EMBL/GenBank/DDBJ databases">
        <authorList>
            <person name="Nowell W R."/>
        </authorList>
    </citation>
    <scope>NUCLEOTIDE SEQUENCE</scope>
</reference>
<dbReference type="InterPro" id="IPR027417">
    <property type="entry name" value="P-loop_NTPase"/>
</dbReference>
<gene>
    <name evidence="1" type="ORF">GIL414_LOCUS68173</name>
    <name evidence="2" type="ORF">SMN809_LOCUS81166</name>
</gene>
<dbReference type="Proteomes" id="UP000676336">
    <property type="component" value="Unassembled WGS sequence"/>
</dbReference>
<dbReference type="AlphaFoldDB" id="A0A8S3H471"/>
<evidence type="ECO:0000313" key="2">
    <source>
        <dbReference type="EMBL" id="CAF5218898.1"/>
    </source>
</evidence>
<accession>A0A8S3H471</accession>
<evidence type="ECO:0008006" key="4">
    <source>
        <dbReference type="Google" id="ProtNLM"/>
    </source>
</evidence>
<dbReference type="Proteomes" id="UP000681720">
    <property type="component" value="Unassembled WGS sequence"/>
</dbReference>
<protein>
    <recommendedName>
        <fullName evidence="4">ABC transporter ATP-binding protein</fullName>
    </recommendedName>
</protein>
<evidence type="ECO:0000313" key="1">
    <source>
        <dbReference type="EMBL" id="CAF5177430.1"/>
    </source>
</evidence>
<dbReference type="EMBL" id="CAJOBI010347481">
    <property type="protein sequence ID" value="CAF5218898.1"/>
    <property type="molecule type" value="Genomic_DNA"/>
</dbReference>